<dbReference type="PANTHER" id="PTHR46199">
    <property type="entry name" value="RAC GTPASE-ACTIVATING PROTEIN 1"/>
    <property type="match status" value="1"/>
</dbReference>
<dbReference type="GO" id="GO:0097149">
    <property type="term" value="C:centralspindlin complex"/>
    <property type="evidence" value="ECO:0007669"/>
    <property type="project" value="TreeGrafter"/>
</dbReference>
<dbReference type="GO" id="GO:0005096">
    <property type="term" value="F:GTPase activator activity"/>
    <property type="evidence" value="ECO:0007669"/>
    <property type="project" value="TreeGrafter"/>
</dbReference>
<dbReference type="GO" id="GO:0051256">
    <property type="term" value="P:mitotic spindle midzone assembly"/>
    <property type="evidence" value="ECO:0007669"/>
    <property type="project" value="TreeGrafter"/>
</dbReference>
<evidence type="ECO:0000313" key="4">
    <source>
        <dbReference type="Proteomes" id="UP000257200"/>
    </source>
</evidence>
<dbReference type="GO" id="GO:0000281">
    <property type="term" value="P:mitotic cytokinesis"/>
    <property type="evidence" value="ECO:0007669"/>
    <property type="project" value="TreeGrafter"/>
</dbReference>
<reference evidence="3" key="1">
    <citation type="submission" date="2025-08" db="UniProtKB">
        <authorList>
            <consortium name="Ensembl"/>
        </authorList>
    </citation>
    <scope>IDENTIFICATION</scope>
</reference>
<evidence type="ECO:0000313" key="3">
    <source>
        <dbReference type="Ensembl" id="ENSAPOP00000033085.1"/>
    </source>
</evidence>
<dbReference type="GO" id="GO:0032154">
    <property type="term" value="C:cleavage furrow"/>
    <property type="evidence" value="ECO:0007669"/>
    <property type="project" value="TreeGrafter"/>
</dbReference>
<accession>A0A3Q1HZP3</accession>
<keyword evidence="4" id="KW-1185">Reference proteome</keyword>
<proteinExistence type="predicted"/>
<dbReference type="SMART" id="SM00324">
    <property type="entry name" value="RhoGAP"/>
    <property type="match status" value="1"/>
</dbReference>
<dbReference type="Ensembl" id="ENSAPOT00000027606.1">
    <property type="protein sequence ID" value="ENSAPOP00000033085.1"/>
    <property type="gene ID" value="ENSAPOG00000021428.1"/>
</dbReference>
<organism evidence="3 4">
    <name type="scientific">Acanthochromis polyacanthus</name>
    <name type="common">spiny chromis</name>
    <dbReference type="NCBI Taxonomy" id="80966"/>
    <lineage>
        <taxon>Eukaryota</taxon>
        <taxon>Metazoa</taxon>
        <taxon>Chordata</taxon>
        <taxon>Craniata</taxon>
        <taxon>Vertebrata</taxon>
        <taxon>Euteleostomi</taxon>
        <taxon>Actinopterygii</taxon>
        <taxon>Neopterygii</taxon>
        <taxon>Teleostei</taxon>
        <taxon>Neoteleostei</taxon>
        <taxon>Acanthomorphata</taxon>
        <taxon>Ovalentaria</taxon>
        <taxon>Pomacentridae</taxon>
        <taxon>Acanthochromis</taxon>
    </lineage>
</organism>
<dbReference type="GO" id="GO:0007266">
    <property type="term" value="P:Rho protein signal transduction"/>
    <property type="evidence" value="ECO:0007669"/>
    <property type="project" value="TreeGrafter"/>
</dbReference>
<dbReference type="Gene3D" id="1.10.555.10">
    <property type="entry name" value="Rho GTPase activation protein"/>
    <property type="match status" value="1"/>
</dbReference>
<dbReference type="GO" id="GO:0005634">
    <property type="term" value="C:nucleus"/>
    <property type="evidence" value="ECO:0007669"/>
    <property type="project" value="TreeGrafter"/>
</dbReference>
<dbReference type="InterPro" id="IPR008936">
    <property type="entry name" value="Rho_GTPase_activation_prot"/>
</dbReference>
<feature type="region of interest" description="Disordered" evidence="1">
    <location>
        <begin position="173"/>
        <end position="196"/>
    </location>
</feature>
<dbReference type="STRING" id="80966.ENSAPOP00000033085"/>
<protein>
    <recommendedName>
        <fullName evidence="2">Rho-GAP domain-containing protein</fullName>
    </recommendedName>
</protein>
<dbReference type="AlphaFoldDB" id="A0A3Q1HZP3"/>
<sequence>MLSKVRDVHVVCGLLKDVLRKLKEPLLTFRLHRTFMKAAELDDADSCLAVMVQNISELPKANRDTLAFLMLHLHKVMRSPQCQMDRNNLARVFGPTIVGHGMSEPSPTTIMRDTNTQPKVVLRLLSLPEDYWKHVLTIQTDQMPSSSSTFKMNQEETHGRLFKPVTSPELNSYYKTASRGSPRGQTRNLGNTFNNT</sequence>
<dbReference type="InParanoid" id="A0A3Q1HZP3"/>
<dbReference type="PANTHER" id="PTHR46199:SF2">
    <property type="entry name" value="RAC GTPASE-ACTIVATING PROTEIN 1"/>
    <property type="match status" value="1"/>
</dbReference>
<dbReference type="PROSITE" id="PS50238">
    <property type="entry name" value="RHOGAP"/>
    <property type="match status" value="1"/>
</dbReference>
<dbReference type="InterPro" id="IPR000198">
    <property type="entry name" value="RhoGAP_dom"/>
</dbReference>
<dbReference type="SUPFAM" id="SSF48350">
    <property type="entry name" value="GTPase activation domain, GAP"/>
    <property type="match status" value="1"/>
</dbReference>
<dbReference type="GO" id="GO:0030496">
    <property type="term" value="C:midbody"/>
    <property type="evidence" value="ECO:0007669"/>
    <property type="project" value="TreeGrafter"/>
</dbReference>
<dbReference type="Proteomes" id="UP000257200">
    <property type="component" value="Unplaced"/>
</dbReference>
<feature type="domain" description="Rho-GAP" evidence="2">
    <location>
        <begin position="1"/>
        <end position="132"/>
    </location>
</feature>
<dbReference type="GeneTree" id="ENSGT00940000154610"/>
<evidence type="ECO:0000256" key="1">
    <source>
        <dbReference type="SAM" id="MobiDB-lite"/>
    </source>
</evidence>
<dbReference type="GO" id="GO:0051233">
    <property type="term" value="C:spindle midzone"/>
    <property type="evidence" value="ECO:0007669"/>
    <property type="project" value="TreeGrafter"/>
</dbReference>
<dbReference type="Pfam" id="PF00620">
    <property type="entry name" value="RhoGAP"/>
    <property type="match status" value="1"/>
</dbReference>
<reference evidence="3" key="2">
    <citation type="submission" date="2025-09" db="UniProtKB">
        <authorList>
            <consortium name="Ensembl"/>
        </authorList>
    </citation>
    <scope>IDENTIFICATION</scope>
</reference>
<evidence type="ECO:0000259" key="2">
    <source>
        <dbReference type="PROSITE" id="PS50238"/>
    </source>
</evidence>
<name>A0A3Q1HZP3_9TELE</name>